<dbReference type="NCBIfam" id="TIGR01557">
    <property type="entry name" value="myb_SHAQKYF"/>
    <property type="match status" value="1"/>
</dbReference>
<keyword evidence="4" id="KW-0539">Nucleus</keyword>
<dbReference type="InterPro" id="IPR045279">
    <property type="entry name" value="ARR-like"/>
</dbReference>
<protein>
    <submittedName>
        <fullName evidence="5">Two-component response regulator ARR13</fullName>
    </submittedName>
</protein>
<dbReference type="PANTHER" id="PTHR43874:SF7">
    <property type="entry name" value="TWO-COMPONENT RESPONSE REGULATOR ARR10"/>
    <property type="match status" value="1"/>
</dbReference>
<organism evidence="5 6">
    <name type="scientific">Acorus calamus</name>
    <name type="common">Sweet flag</name>
    <dbReference type="NCBI Taxonomy" id="4465"/>
    <lineage>
        <taxon>Eukaryota</taxon>
        <taxon>Viridiplantae</taxon>
        <taxon>Streptophyta</taxon>
        <taxon>Embryophyta</taxon>
        <taxon>Tracheophyta</taxon>
        <taxon>Spermatophyta</taxon>
        <taxon>Magnoliopsida</taxon>
        <taxon>Liliopsida</taxon>
        <taxon>Acoraceae</taxon>
        <taxon>Acorus</taxon>
    </lineage>
</organism>
<keyword evidence="3" id="KW-0804">Transcription</keyword>
<gene>
    <name evidence="5" type="primary">ARR13</name>
    <name evidence="5" type="ORF">QJS10_CPA05g00223</name>
</gene>
<dbReference type="Gene3D" id="1.10.10.60">
    <property type="entry name" value="Homeodomain-like"/>
    <property type="match status" value="1"/>
</dbReference>
<dbReference type="InterPro" id="IPR006447">
    <property type="entry name" value="Myb_dom_plants"/>
</dbReference>
<reference evidence="5" key="2">
    <citation type="submission" date="2023-06" db="EMBL/GenBank/DDBJ databases">
        <authorList>
            <person name="Ma L."/>
            <person name="Liu K.-W."/>
            <person name="Li Z."/>
            <person name="Hsiao Y.-Y."/>
            <person name="Qi Y."/>
            <person name="Fu T."/>
            <person name="Tang G."/>
            <person name="Zhang D."/>
            <person name="Sun W.-H."/>
            <person name="Liu D.-K."/>
            <person name="Li Y."/>
            <person name="Chen G.-Z."/>
            <person name="Liu X.-D."/>
            <person name="Liao X.-Y."/>
            <person name="Jiang Y.-T."/>
            <person name="Yu X."/>
            <person name="Hao Y."/>
            <person name="Huang J."/>
            <person name="Zhao X.-W."/>
            <person name="Ke S."/>
            <person name="Chen Y.-Y."/>
            <person name="Wu W.-L."/>
            <person name="Hsu J.-L."/>
            <person name="Lin Y.-F."/>
            <person name="Huang M.-D."/>
            <person name="Li C.-Y."/>
            <person name="Huang L."/>
            <person name="Wang Z.-W."/>
            <person name="Zhao X."/>
            <person name="Zhong W.-Y."/>
            <person name="Peng D.-H."/>
            <person name="Ahmad S."/>
            <person name="Lan S."/>
            <person name="Zhang J.-S."/>
            <person name="Tsai W.-C."/>
            <person name="Van De Peer Y."/>
            <person name="Liu Z.-J."/>
        </authorList>
    </citation>
    <scope>NUCLEOTIDE SEQUENCE</scope>
    <source>
        <strain evidence="5">CP</strain>
        <tissue evidence="5">Leaves</tissue>
    </source>
</reference>
<name>A0AAV9ERB4_ACOCL</name>
<dbReference type="SUPFAM" id="SSF52172">
    <property type="entry name" value="CheY-like"/>
    <property type="match status" value="1"/>
</dbReference>
<evidence type="ECO:0000313" key="6">
    <source>
        <dbReference type="Proteomes" id="UP001180020"/>
    </source>
</evidence>
<dbReference type="GO" id="GO:0003677">
    <property type="term" value="F:DNA binding"/>
    <property type="evidence" value="ECO:0007669"/>
    <property type="project" value="InterPro"/>
</dbReference>
<evidence type="ECO:0000256" key="1">
    <source>
        <dbReference type="ARBA" id="ARBA00023012"/>
    </source>
</evidence>
<dbReference type="PANTHER" id="PTHR43874">
    <property type="entry name" value="TWO-COMPONENT RESPONSE REGULATOR"/>
    <property type="match status" value="1"/>
</dbReference>
<evidence type="ECO:0000313" key="5">
    <source>
        <dbReference type="EMBL" id="KAK1316160.1"/>
    </source>
</evidence>
<proteinExistence type="predicted"/>
<dbReference type="InterPro" id="IPR011006">
    <property type="entry name" value="CheY-like_superfamily"/>
</dbReference>
<keyword evidence="2" id="KW-0805">Transcription regulation</keyword>
<accession>A0AAV9ERB4</accession>
<comment type="caution">
    <text evidence="5">The sequence shown here is derived from an EMBL/GenBank/DDBJ whole genome shotgun (WGS) entry which is preliminary data.</text>
</comment>
<dbReference type="GO" id="GO:0000160">
    <property type="term" value="P:phosphorelay signal transduction system"/>
    <property type="evidence" value="ECO:0007669"/>
    <property type="project" value="UniProtKB-KW"/>
</dbReference>
<keyword evidence="1" id="KW-0902">Two-component regulatory system</keyword>
<evidence type="ECO:0000256" key="3">
    <source>
        <dbReference type="ARBA" id="ARBA00023163"/>
    </source>
</evidence>
<dbReference type="AlphaFoldDB" id="A0AAV9ERB4"/>
<keyword evidence="6" id="KW-1185">Reference proteome</keyword>
<reference evidence="5" key="1">
    <citation type="journal article" date="2023" name="Nat. Commun.">
        <title>Diploid and tetraploid genomes of Acorus and the evolution of monocots.</title>
        <authorList>
            <person name="Ma L."/>
            <person name="Liu K.W."/>
            <person name="Li Z."/>
            <person name="Hsiao Y.Y."/>
            <person name="Qi Y."/>
            <person name="Fu T."/>
            <person name="Tang G.D."/>
            <person name="Zhang D."/>
            <person name="Sun W.H."/>
            <person name="Liu D.K."/>
            <person name="Li Y."/>
            <person name="Chen G.Z."/>
            <person name="Liu X.D."/>
            <person name="Liao X.Y."/>
            <person name="Jiang Y.T."/>
            <person name="Yu X."/>
            <person name="Hao Y."/>
            <person name="Huang J."/>
            <person name="Zhao X.W."/>
            <person name="Ke S."/>
            <person name="Chen Y.Y."/>
            <person name="Wu W.L."/>
            <person name="Hsu J.L."/>
            <person name="Lin Y.F."/>
            <person name="Huang M.D."/>
            <person name="Li C.Y."/>
            <person name="Huang L."/>
            <person name="Wang Z.W."/>
            <person name="Zhao X."/>
            <person name="Zhong W.Y."/>
            <person name="Peng D.H."/>
            <person name="Ahmad S."/>
            <person name="Lan S."/>
            <person name="Zhang J.S."/>
            <person name="Tsai W.C."/>
            <person name="Van de Peer Y."/>
            <person name="Liu Z.J."/>
        </authorList>
    </citation>
    <scope>NUCLEOTIDE SEQUENCE</scope>
    <source>
        <strain evidence="5">CP</strain>
    </source>
</reference>
<dbReference type="EMBL" id="JAUJYO010000005">
    <property type="protein sequence ID" value="KAK1316160.1"/>
    <property type="molecule type" value="Genomic_DNA"/>
</dbReference>
<evidence type="ECO:0000256" key="2">
    <source>
        <dbReference type="ARBA" id="ARBA00023015"/>
    </source>
</evidence>
<evidence type="ECO:0000256" key="4">
    <source>
        <dbReference type="ARBA" id="ARBA00023242"/>
    </source>
</evidence>
<dbReference type="GO" id="GO:0009736">
    <property type="term" value="P:cytokinin-activated signaling pathway"/>
    <property type="evidence" value="ECO:0007669"/>
    <property type="project" value="InterPro"/>
</dbReference>
<sequence length="151" mass="17258">MENSHSVTTRVLVIDSDRDVANKLLTTCSKAEYALKLLQDMDVKFDIVMIDAFMSDMDSFELLERISNDVNVSIIRTCPKEILARMNVPYLTRENVASHLQRPSENNQVFNVSQISGPSKDGNNTTQCVEDKLSPIFTMDMLESLFRKMRF</sequence>
<dbReference type="Proteomes" id="UP001180020">
    <property type="component" value="Unassembled WGS sequence"/>
</dbReference>